<reference evidence="4" key="1">
    <citation type="journal article" date="2019" name="Int. J. Syst. Evol. Microbiol.">
        <title>The Global Catalogue of Microorganisms (GCM) 10K type strain sequencing project: providing services to taxonomists for standard genome sequencing and annotation.</title>
        <authorList>
            <consortium name="The Broad Institute Genomics Platform"/>
            <consortium name="The Broad Institute Genome Sequencing Center for Infectious Disease"/>
            <person name="Wu L."/>
            <person name="Ma J."/>
        </authorList>
    </citation>
    <scope>NUCLEOTIDE SEQUENCE [LARGE SCALE GENOMIC DNA]</scope>
    <source>
        <strain evidence="4">JCM 17926</strain>
    </source>
</reference>
<dbReference type="Gene3D" id="3.40.50.2000">
    <property type="entry name" value="Glycogen Phosphorylase B"/>
    <property type="match status" value="2"/>
</dbReference>
<dbReference type="Pfam" id="PF13439">
    <property type="entry name" value="Glyco_transf_4"/>
    <property type="match status" value="1"/>
</dbReference>
<accession>A0ABP8LQ39</accession>
<keyword evidence="4" id="KW-1185">Reference proteome</keyword>
<dbReference type="PANTHER" id="PTHR12526:SF630">
    <property type="entry name" value="GLYCOSYLTRANSFERASE"/>
    <property type="match status" value="1"/>
</dbReference>
<gene>
    <name evidence="3" type="ORF">GCM10023188_23560</name>
</gene>
<dbReference type="InterPro" id="IPR028098">
    <property type="entry name" value="Glyco_trans_4-like_N"/>
</dbReference>
<dbReference type="RefSeq" id="WP_345159259.1">
    <property type="nucleotide sequence ID" value="NZ_BAABHC010000014.1"/>
</dbReference>
<feature type="domain" description="Glycosyltransferase subfamily 4-like N-terminal" evidence="2">
    <location>
        <begin position="13"/>
        <end position="166"/>
    </location>
</feature>
<name>A0ABP8LQ39_9BACT</name>
<dbReference type="CDD" id="cd03801">
    <property type="entry name" value="GT4_PimA-like"/>
    <property type="match status" value="1"/>
</dbReference>
<dbReference type="EMBL" id="BAABHC010000014">
    <property type="protein sequence ID" value="GAA4433684.1"/>
    <property type="molecule type" value="Genomic_DNA"/>
</dbReference>
<evidence type="ECO:0000259" key="1">
    <source>
        <dbReference type="Pfam" id="PF00534"/>
    </source>
</evidence>
<dbReference type="InterPro" id="IPR001296">
    <property type="entry name" value="Glyco_trans_1"/>
</dbReference>
<evidence type="ECO:0000313" key="3">
    <source>
        <dbReference type="EMBL" id="GAA4433684.1"/>
    </source>
</evidence>
<dbReference type="PANTHER" id="PTHR12526">
    <property type="entry name" value="GLYCOSYLTRANSFERASE"/>
    <property type="match status" value="1"/>
</dbReference>
<protein>
    <submittedName>
        <fullName evidence="3">Glycosyltransferase</fullName>
    </submittedName>
</protein>
<proteinExistence type="predicted"/>
<evidence type="ECO:0000259" key="2">
    <source>
        <dbReference type="Pfam" id="PF13439"/>
    </source>
</evidence>
<dbReference type="Proteomes" id="UP001500552">
    <property type="component" value="Unassembled WGS sequence"/>
</dbReference>
<evidence type="ECO:0000313" key="4">
    <source>
        <dbReference type="Proteomes" id="UP001500552"/>
    </source>
</evidence>
<comment type="caution">
    <text evidence="3">The sequence shown here is derived from an EMBL/GenBank/DDBJ whole genome shotgun (WGS) entry which is preliminary data.</text>
</comment>
<organism evidence="3 4">
    <name type="scientific">Pontibacter saemangeumensis</name>
    <dbReference type="NCBI Taxonomy" id="1084525"/>
    <lineage>
        <taxon>Bacteria</taxon>
        <taxon>Pseudomonadati</taxon>
        <taxon>Bacteroidota</taxon>
        <taxon>Cytophagia</taxon>
        <taxon>Cytophagales</taxon>
        <taxon>Hymenobacteraceae</taxon>
        <taxon>Pontibacter</taxon>
    </lineage>
</organism>
<sequence>MRVLHLVSEKTWRGGEQQVAYLIAELQQHQVESYVACRRGSAFEAHCKQFNIPHLSLSFSKLALFGDARKLKVYINRHHIQLAHMHSSLAHTLGVLSHVLGARAALVLSRRVEFSIGRNPFSTFKYNYSGIKRILCVSDSVRRQMAASIQDGSKCVTVYSGIDLEKAAASPTRNFLRSTYQVPQGVKLIGNISALDRHKDYFTFLETAKLLKERGIKARYFAIGSGPLEAVLKAQAVKLGLREDVVFTGFLKNAKQVLPELDVFLFTTVKEGIGSTILDAFANRVPVVATSTGGIPEIVRHGQTGLLAPVREAVALADHVQRVLADPQLRDYLTEQAYKLVLTFTQEQTAIRTLAVYKEVLGVG</sequence>
<dbReference type="Pfam" id="PF00534">
    <property type="entry name" value="Glycos_transf_1"/>
    <property type="match status" value="1"/>
</dbReference>
<feature type="domain" description="Glycosyl transferase family 1" evidence="1">
    <location>
        <begin position="176"/>
        <end position="339"/>
    </location>
</feature>
<dbReference type="SUPFAM" id="SSF53756">
    <property type="entry name" value="UDP-Glycosyltransferase/glycogen phosphorylase"/>
    <property type="match status" value="1"/>
</dbReference>